<dbReference type="InterPro" id="IPR023210">
    <property type="entry name" value="NADP_OxRdtase_dom"/>
</dbReference>
<dbReference type="InterPro" id="IPR053135">
    <property type="entry name" value="AKR2_Oxidoreductase"/>
</dbReference>
<dbReference type="STRING" id="91604.ID47_09665"/>
<accession>A0A077AY71</accession>
<dbReference type="Gene3D" id="3.20.20.100">
    <property type="entry name" value="NADP-dependent oxidoreductase domain"/>
    <property type="match status" value="1"/>
</dbReference>
<dbReference type="HOGENOM" id="CLU_023205_11_0_5"/>
<evidence type="ECO:0000259" key="1">
    <source>
        <dbReference type="Pfam" id="PF00248"/>
    </source>
</evidence>
<dbReference type="OrthoDB" id="7181835at2"/>
<gene>
    <name evidence="2" type="ORF">ID47_09665</name>
</gene>
<dbReference type="EMBL" id="CP008941">
    <property type="protein sequence ID" value="AIK96934.1"/>
    <property type="molecule type" value="Genomic_DNA"/>
</dbReference>
<dbReference type="CDD" id="cd19097">
    <property type="entry name" value="AKR_unchar"/>
    <property type="match status" value="1"/>
</dbReference>
<feature type="domain" description="NADP-dependent oxidoreductase" evidence="1">
    <location>
        <begin position="7"/>
        <end position="250"/>
    </location>
</feature>
<dbReference type="PANTHER" id="PTHR43312">
    <property type="entry name" value="D-THREO-ALDOSE 1-DEHYDROGENASE"/>
    <property type="match status" value="1"/>
</dbReference>
<evidence type="ECO:0000313" key="2">
    <source>
        <dbReference type="EMBL" id="AIK96934.1"/>
    </source>
</evidence>
<dbReference type="PANTHER" id="PTHR43312:SF1">
    <property type="entry name" value="NADP-DEPENDENT OXIDOREDUCTASE DOMAIN-CONTAINING PROTEIN"/>
    <property type="match status" value="1"/>
</dbReference>
<reference evidence="2 3" key="1">
    <citation type="submission" date="2014-07" db="EMBL/GenBank/DDBJ databases">
        <title>Comparative genomic insights into amoeba endosymbionts belonging to the families of Holosporaceae and Candidatus Midichloriaceae within Rickettsiales.</title>
        <authorList>
            <person name="Wang Z."/>
            <person name="Wu M."/>
        </authorList>
    </citation>
    <scope>NUCLEOTIDE SEQUENCE [LARGE SCALE GENOMIC DNA]</scope>
    <source>
        <strain evidence="2">PRA3</strain>
    </source>
</reference>
<dbReference type="RefSeq" id="WP_038465782.1">
    <property type="nucleotide sequence ID" value="NZ_CP008941.1"/>
</dbReference>
<organism evidence="2 3">
    <name type="scientific">Candidatus Odyssella acanthamoebae</name>
    <dbReference type="NCBI Taxonomy" id="91604"/>
    <lineage>
        <taxon>Bacteria</taxon>
        <taxon>Pseudomonadati</taxon>
        <taxon>Pseudomonadota</taxon>
        <taxon>Alphaproteobacteria</taxon>
        <taxon>Holosporales</taxon>
        <taxon>Candidatus Paracaedibacteraceae</taxon>
        <taxon>Candidatus Odyssella</taxon>
    </lineage>
</organism>
<dbReference type="KEGG" id="paca:ID47_09665"/>
<dbReference type="SUPFAM" id="SSF51430">
    <property type="entry name" value="NAD(P)-linked oxidoreductase"/>
    <property type="match status" value="1"/>
</dbReference>
<dbReference type="Pfam" id="PF00248">
    <property type="entry name" value="Aldo_ket_red"/>
    <property type="match status" value="1"/>
</dbReference>
<dbReference type="AlphaFoldDB" id="A0A077AY71"/>
<evidence type="ECO:0000313" key="3">
    <source>
        <dbReference type="Proteomes" id="UP000028926"/>
    </source>
</evidence>
<protein>
    <recommendedName>
        <fullName evidence="1">NADP-dependent oxidoreductase domain-containing protein</fullName>
    </recommendedName>
</protein>
<dbReference type="InterPro" id="IPR036812">
    <property type="entry name" value="NAD(P)_OxRdtase_dom_sf"/>
</dbReference>
<sequence length="283" mass="32097">MPNRFAIGTANFSRPYGVFSSGHALPTPEIDKILKVANQNNITTFDTATAYGDLSPAFKNLADADIVTKFSVLSDKNHVIKQLNQLRDHLNIDSIYGVLIHDPQHLDHIEKHDFQNFVNRLKAEANVKHVGISVYTPDELFKFSDIYMPSLIQVPLNPLNQAFLADKVRDFIQSNSIEAHARSLFLQGILLSQNLPSHLYSLSDQIKQFRHQSQGFKNELSAILCWALKQKLITKWVVGLMSASHLTEILTTALEVDNQEAPDFSFFKNNHHPLIDPRNWKQS</sequence>
<name>A0A077AY71_9PROT</name>
<proteinExistence type="predicted"/>
<keyword evidence="3" id="KW-1185">Reference proteome</keyword>
<dbReference type="Proteomes" id="UP000028926">
    <property type="component" value="Chromosome"/>
</dbReference>
<dbReference type="eggNOG" id="COG0667">
    <property type="taxonomic scope" value="Bacteria"/>
</dbReference>